<dbReference type="Proteomes" id="UP001239111">
    <property type="component" value="Chromosome 4"/>
</dbReference>
<name>A0ACC2N1R5_9HYME</name>
<protein>
    <submittedName>
        <fullName evidence="1">Uncharacterized protein</fullName>
    </submittedName>
</protein>
<keyword evidence="2" id="KW-1185">Reference proteome</keyword>
<evidence type="ECO:0000313" key="2">
    <source>
        <dbReference type="Proteomes" id="UP001239111"/>
    </source>
</evidence>
<dbReference type="EMBL" id="CM056744">
    <property type="protein sequence ID" value="KAJ8664234.1"/>
    <property type="molecule type" value="Genomic_DNA"/>
</dbReference>
<organism evidence="1 2">
    <name type="scientific">Eretmocerus hayati</name>
    <dbReference type="NCBI Taxonomy" id="131215"/>
    <lineage>
        <taxon>Eukaryota</taxon>
        <taxon>Metazoa</taxon>
        <taxon>Ecdysozoa</taxon>
        <taxon>Arthropoda</taxon>
        <taxon>Hexapoda</taxon>
        <taxon>Insecta</taxon>
        <taxon>Pterygota</taxon>
        <taxon>Neoptera</taxon>
        <taxon>Endopterygota</taxon>
        <taxon>Hymenoptera</taxon>
        <taxon>Apocrita</taxon>
        <taxon>Proctotrupomorpha</taxon>
        <taxon>Chalcidoidea</taxon>
        <taxon>Aphelinidae</taxon>
        <taxon>Aphelininae</taxon>
        <taxon>Eretmocerus</taxon>
    </lineage>
</organism>
<accession>A0ACC2N1R5</accession>
<comment type="caution">
    <text evidence="1">The sequence shown here is derived from an EMBL/GenBank/DDBJ whole genome shotgun (WGS) entry which is preliminary data.</text>
</comment>
<gene>
    <name evidence="1" type="ORF">QAD02_005896</name>
</gene>
<reference evidence="1" key="1">
    <citation type="submission" date="2023-04" db="EMBL/GenBank/DDBJ databases">
        <title>A chromosome-level genome assembly of the parasitoid wasp Eretmocerus hayati.</title>
        <authorList>
            <person name="Zhong Y."/>
            <person name="Liu S."/>
            <person name="Liu Y."/>
        </authorList>
    </citation>
    <scope>NUCLEOTIDE SEQUENCE</scope>
    <source>
        <strain evidence="1">ZJU_SS_LIU_2023</strain>
    </source>
</reference>
<proteinExistence type="predicted"/>
<sequence length="206" mass="23763">MKVILLFLTLCFSIMSVLTMDPPRDVPFQGGFPEWNEICRILRLMEQTDPDFRTFVQQILPTRTSASHRLDQCRAEPNSTPTPEEQHNHDLWTFMRDLVTNLVSFKYELEILQGEAAVAPTLEREFLESYECQAGPSTSNGRADVLQETLDRIKNLSELIEEMERLFQELFIHLISYQPRVVVNPPATEETNVLHALVTGETREIV</sequence>
<evidence type="ECO:0000313" key="1">
    <source>
        <dbReference type="EMBL" id="KAJ8664234.1"/>
    </source>
</evidence>